<dbReference type="Gene3D" id="3.10.129.10">
    <property type="entry name" value="Hotdog Thioesterase"/>
    <property type="match status" value="1"/>
</dbReference>
<evidence type="ECO:0000313" key="3">
    <source>
        <dbReference type="Proteomes" id="UP001060895"/>
    </source>
</evidence>
<dbReference type="InterPro" id="IPR002539">
    <property type="entry name" value="MaoC-like_dom"/>
</dbReference>
<comment type="caution">
    <text evidence="2">The sequence shown here is derived from an EMBL/GenBank/DDBJ whole genome shotgun (WGS) entry which is preliminary data.</text>
</comment>
<name>A0ABQ0PD30_9PROT</name>
<proteinExistence type="predicted"/>
<protein>
    <submittedName>
        <fullName evidence="2">Dehydratase</fullName>
    </submittedName>
</protein>
<dbReference type="EMBL" id="BAQP01000523">
    <property type="protein sequence ID" value="GBQ32793.1"/>
    <property type="molecule type" value="Genomic_DNA"/>
</dbReference>
<dbReference type="SUPFAM" id="SSF54637">
    <property type="entry name" value="Thioesterase/thiol ester dehydrase-isomerase"/>
    <property type="match status" value="1"/>
</dbReference>
<evidence type="ECO:0000259" key="1">
    <source>
        <dbReference type="Pfam" id="PF01575"/>
    </source>
</evidence>
<dbReference type="Pfam" id="PF01575">
    <property type="entry name" value="MaoC_dehydratas"/>
    <property type="match status" value="1"/>
</dbReference>
<dbReference type="Proteomes" id="UP001060895">
    <property type="component" value="Unassembled WGS sequence"/>
</dbReference>
<reference evidence="2" key="1">
    <citation type="submission" date="2013-04" db="EMBL/GenBank/DDBJ databases">
        <title>The genome sequencing project of 58 acetic acid bacteria.</title>
        <authorList>
            <person name="Okamoto-Kainuma A."/>
            <person name="Ishikawa M."/>
            <person name="Umino S."/>
            <person name="Koizumi Y."/>
            <person name="Shiwa Y."/>
            <person name="Yoshikawa H."/>
            <person name="Matsutani M."/>
            <person name="Matsushita K."/>
        </authorList>
    </citation>
    <scope>NUCLEOTIDE SEQUENCE</scope>
    <source>
        <strain evidence="2">DSM 12717</strain>
    </source>
</reference>
<keyword evidence="3" id="KW-1185">Reference proteome</keyword>
<gene>
    <name evidence="2" type="ORF">AA12717_4033</name>
</gene>
<dbReference type="InterPro" id="IPR029069">
    <property type="entry name" value="HotDog_dom_sf"/>
</dbReference>
<evidence type="ECO:0000313" key="2">
    <source>
        <dbReference type="EMBL" id="GBQ32793.1"/>
    </source>
</evidence>
<feature type="domain" description="MaoC-like" evidence="1">
    <location>
        <begin position="27"/>
        <end position="110"/>
    </location>
</feature>
<sequence length="148" mass="15504">MTGNGCVFQVGEGMSTILSFDEGSVRDIATLIGDTNPLHHDAAVAKASRFGHLIASGGHCAAMMLGGLAGWLTERDAAVGLDFAFWFRKAVPAGCRARLTWRIVAIQPKDSLKGHLLTLEGVLDDGEGDRFITASSTALAGPPPAVTR</sequence>
<dbReference type="CDD" id="cd03441">
    <property type="entry name" value="R_hydratase_like"/>
    <property type="match status" value="1"/>
</dbReference>
<accession>A0ABQ0PD30</accession>
<organism evidence="2 3">
    <name type="scientific">Gluconacetobacter sacchari DSM 12717</name>
    <dbReference type="NCBI Taxonomy" id="1307940"/>
    <lineage>
        <taxon>Bacteria</taxon>
        <taxon>Pseudomonadati</taxon>
        <taxon>Pseudomonadota</taxon>
        <taxon>Alphaproteobacteria</taxon>
        <taxon>Acetobacterales</taxon>
        <taxon>Acetobacteraceae</taxon>
        <taxon>Gluconacetobacter</taxon>
    </lineage>
</organism>